<name>A0A1J4QD02_9GAMM</name>
<dbReference type="NCBIfam" id="NF037995">
    <property type="entry name" value="TRAP_S1"/>
    <property type="match status" value="1"/>
</dbReference>
<keyword evidence="2" id="KW-0813">Transport</keyword>
<organism evidence="5 6">
    <name type="scientific">Oceanisphaera psychrotolerans</name>
    <dbReference type="NCBI Taxonomy" id="1414654"/>
    <lineage>
        <taxon>Bacteria</taxon>
        <taxon>Pseudomonadati</taxon>
        <taxon>Pseudomonadota</taxon>
        <taxon>Gammaproteobacteria</taxon>
        <taxon>Aeromonadales</taxon>
        <taxon>Aeromonadaceae</taxon>
        <taxon>Oceanisphaera</taxon>
    </lineage>
</organism>
<dbReference type="InterPro" id="IPR038404">
    <property type="entry name" value="TRAP_DctP_sf"/>
</dbReference>
<protein>
    <submittedName>
        <fullName evidence="5">C4-dicarboxylate ABC transporter</fullName>
    </submittedName>
</protein>
<dbReference type="Gene3D" id="3.40.190.170">
    <property type="entry name" value="Bacterial extracellular solute-binding protein, family 7"/>
    <property type="match status" value="1"/>
</dbReference>
<gene>
    <name evidence="5" type="ORF">BFR47_15250</name>
</gene>
<reference evidence="5 6" key="1">
    <citation type="submission" date="2016-07" db="EMBL/GenBank/DDBJ databases">
        <title>Draft Genome Sequence of Oceanisphaera psychrotolerans, isolated from coastal sediment samples.</title>
        <authorList>
            <person name="Zhuo S."/>
            <person name="Ruan Z."/>
        </authorList>
    </citation>
    <scope>NUCLEOTIDE SEQUENCE [LARGE SCALE GENOMIC DNA]</scope>
    <source>
        <strain evidence="5 6">LAM-WHM-ZC</strain>
    </source>
</reference>
<dbReference type="Pfam" id="PF03480">
    <property type="entry name" value="DctP"/>
    <property type="match status" value="1"/>
</dbReference>
<evidence type="ECO:0000256" key="3">
    <source>
        <dbReference type="ARBA" id="ARBA00022729"/>
    </source>
</evidence>
<dbReference type="GO" id="GO:0055085">
    <property type="term" value="P:transmembrane transport"/>
    <property type="evidence" value="ECO:0007669"/>
    <property type="project" value="InterPro"/>
</dbReference>
<evidence type="ECO:0000256" key="1">
    <source>
        <dbReference type="ARBA" id="ARBA00009023"/>
    </source>
</evidence>
<evidence type="ECO:0000256" key="2">
    <source>
        <dbReference type="ARBA" id="ARBA00022448"/>
    </source>
</evidence>
<sequence length="339" mass="37523">MSKQALGMTFRLSAVALALAAVPASAANWKYAIEESLNEVQGVYATKFKDVIEANSAHKVQIYPFGTLGESVDVMEQAQAGILQFVDQSPGFTGSLIPEAQVFLMPYVLPEKPSELDYFFKHSKVINEHFPQLYADKGLELLSMFPEGRVHITTQKPFTSPEELNGVKIRVMTSPLLVETYKSFGAVPTPLPWGEVFGALQTKMIQGQENPMFYIESTKTYEVTDVITDIGHNIFTTAVMANKAFYDGLSEQDQMLIQKATAEATDYILQYREGLENDSIAKINAAKPDMQFVSLDEQQRELFRTASAPVKERFVAMTGDSGKAVLDQMSADLLEATGK</sequence>
<accession>A0A1J4QD02</accession>
<comment type="similarity">
    <text evidence="1">Belongs to the bacterial solute-binding protein 7 family.</text>
</comment>
<dbReference type="STRING" id="1414654.BFR47_15250"/>
<evidence type="ECO:0000256" key="4">
    <source>
        <dbReference type="SAM" id="SignalP"/>
    </source>
</evidence>
<dbReference type="OrthoDB" id="8690069at2"/>
<evidence type="ECO:0000313" key="5">
    <source>
        <dbReference type="EMBL" id="OIN08727.1"/>
    </source>
</evidence>
<proteinExistence type="inferred from homology"/>
<dbReference type="InterPro" id="IPR018389">
    <property type="entry name" value="DctP_fam"/>
</dbReference>
<evidence type="ECO:0000313" key="6">
    <source>
        <dbReference type="Proteomes" id="UP000243073"/>
    </source>
</evidence>
<keyword evidence="3 4" id="KW-0732">Signal</keyword>
<keyword evidence="6" id="KW-1185">Reference proteome</keyword>
<dbReference type="RefSeq" id="WP_071473026.1">
    <property type="nucleotide sequence ID" value="NZ_MDKE01000026.1"/>
</dbReference>
<dbReference type="PANTHER" id="PTHR33376:SF7">
    <property type="entry name" value="C4-DICARBOXYLATE-BINDING PROTEIN DCTB"/>
    <property type="match status" value="1"/>
</dbReference>
<dbReference type="AlphaFoldDB" id="A0A1J4QD02"/>
<dbReference type="Proteomes" id="UP000243073">
    <property type="component" value="Unassembled WGS sequence"/>
</dbReference>
<feature type="chain" id="PRO_5009632349" evidence="4">
    <location>
        <begin position="27"/>
        <end position="339"/>
    </location>
</feature>
<dbReference type="PANTHER" id="PTHR33376">
    <property type="match status" value="1"/>
</dbReference>
<feature type="signal peptide" evidence="4">
    <location>
        <begin position="1"/>
        <end position="26"/>
    </location>
</feature>
<comment type="caution">
    <text evidence="5">The sequence shown here is derived from an EMBL/GenBank/DDBJ whole genome shotgun (WGS) entry which is preliminary data.</text>
</comment>
<dbReference type="EMBL" id="MDKE01000026">
    <property type="protein sequence ID" value="OIN08727.1"/>
    <property type="molecule type" value="Genomic_DNA"/>
</dbReference>